<dbReference type="OrthoDB" id="3233595at2759"/>
<feature type="non-terminal residue" evidence="2">
    <location>
        <position position="55"/>
    </location>
</feature>
<dbReference type="SUPFAM" id="SSF50129">
    <property type="entry name" value="GroES-like"/>
    <property type="match status" value="1"/>
</dbReference>
<reference evidence="3" key="2">
    <citation type="submission" date="2015-01" db="EMBL/GenBank/DDBJ databases">
        <title>Evolutionary Origins and Diversification of the Mycorrhizal Mutualists.</title>
        <authorList>
            <consortium name="DOE Joint Genome Institute"/>
            <consortium name="Mycorrhizal Genomics Consortium"/>
            <person name="Kohler A."/>
            <person name="Kuo A."/>
            <person name="Nagy L.G."/>
            <person name="Floudas D."/>
            <person name="Copeland A."/>
            <person name="Barry K.W."/>
            <person name="Cichocki N."/>
            <person name="Veneault-Fourrey C."/>
            <person name="LaButti K."/>
            <person name="Lindquist E.A."/>
            <person name="Lipzen A."/>
            <person name="Lundell T."/>
            <person name="Morin E."/>
            <person name="Murat C."/>
            <person name="Riley R."/>
            <person name="Ohm R."/>
            <person name="Sun H."/>
            <person name="Tunlid A."/>
            <person name="Henrissat B."/>
            <person name="Grigoriev I.V."/>
            <person name="Hibbett D.S."/>
            <person name="Martin F."/>
        </authorList>
    </citation>
    <scope>NUCLEOTIDE SEQUENCE [LARGE SCALE GENOMIC DNA]</scope>
    <source>
        <strain evidence="3">Marx 270</strain>
    </source>
</reference>
<accession>A0A0C3PM62</accession>
<feature type="domain" description="Alcohol dehydrogenase-like N-terminal" evidence="1">
    <location>
        <begin position="1"/>
        <end position="54"/>
    </location>
</feature>
<gene>
    <name evidence="2" type="ORF">M404DRAFT_87615</name>
</gene>
<evidence type="ECO:0000313" key="2">
    <source>
        <dbReference type="EMBL" id="KIO09404.1"/>
    </source>
</evidence>
<dbReference type="HOGENOM" id="CLU_3038067_0_0_1"/>
<name>A0A0C3PM62_PISTI</name>
<dbReference type="InterPro" id="IPR011032">
    <property type="entry name" value="GroES-like_sf"/>
</dbReference>
<dbReference type="InterPro" id="IPR013154">
    <property type="entry name" value="ADH-like_N"/>
</dbReference>
<protein>
    <recommendedName>
        <fullName evidence="1">Alcohol dehydrogenase-like N-terminal domain-containing protein</fullName>
    </recommendedName>
</protein>
<organism evidence="2 3">
    <name type="scientific">Pisolithus tinctorius Marx 270</name>
    <dbReference type="NCBI Taxonomy" id="870435"/>
    <lineage>
        <taxon>Eukaryota</taxon>
        <taxon>Fungi</taxon>
        <taxon>Dikarya</taxon>
        <taxon>Basidiomycota</taxon>
        <taxon>Agaricomycotina</taxon>
        <taxon>Agaricomycetes</taxon>
        <taxon>Agaricomycetidae</taxon>
        <taxon>Boletales</taxon>
        <taxon>Sclerodermatineae</taxon>
        <taxon>Pisolithaceae</taxon>
        <taxon>Pisolithus</taxon>
    </lineage>
</organism>
<evidence type="ECO:0000259" key="1">
    <source>
        <dbReference type="Pfam" id="PF08240"/>
    </source>
</evidence>
<dbReference type="Pfam" id="PF08240">
    <property type="entry name" value="ADH_N"/>
    <property type="match status" value="1"/>
</dbReference>
<sequence length="55" mass="5696">EILVKETAAGLSPANWKIQATDHSVETFPAILGLEGAGGAVQTGKGVSNFRKSDK</sequence>
<feature type="non-terminal residue" evidence="2">
    <location>
        <position position="1"/>
    </location>
</feature>
<dbReference type="InParanoid" id="A0A0C3PM62"/>
<dbReference type="EMBL" id="KN831954">
    <property type="protein sequence ID" value="KIO09404.1"/>
    <property type="molecule type" value="Genomic_DNA"/>
</dbReference>
<proteinExistence type="predicted"/>
<dbReference type="Gene3D" id="3.90.180.10">
    <property type="entry name" value="Medium-chain alcohol dehydrogenases, catalytic domain"/>
    <property type="match status" value="1"/>
</dbReference>
<reference evidence="2 3" key="1">
    <citation type="submission" date="2014-04" db="EMBL/GenBank/DDBJ databases">
        <authorList>
            <consortium name="DOE Joint Genome Institute"/>
            <person name="Kuo A."/>
            <person name="Kohler A."/>
            <person name="Costa M.D."/>
            <person name="Nagy L.G."/>
            <person name="Floudas D."/>
            <person name="Copeland A."/>
            <person name="Barry K.W."/>
            <person name="Cichocki N."/>
            <person name="Veneault-Fourrey C."/>
            <person name="LaButti K."/>
            <person name="Lindquist E.A."/>
            <person name="Lipzen A."/>
            <person name="Lundell T."/>
            <person name="Morin E."/>
            <person name="Murat C."/>
            <person name="Sun H."/>
            <person name="Tunlid A."/>
            <person name="Henrissat B."/>
            <person name="Grigoriev I.V."/>
            <person name="Hibbett D.S."/>
            <person name="Martin F."/>
            <person name="Nordberg H.P."/>
            <person name="Cantor M.N."/>
            <person name="Hua S.X."/>
        </authorList>
    </citation>
    <scope>NUCLEOTIDE SEQUENCE [LARGE SCALE GENOMIC DNA]</scope>
    <source>
        <strain evidence="2 3">Marx 270</strain>
    </source>
</reference>
<keyword evidence="3" id="KW-1185">Reference proteome</keyword>
<dbReference type="AlphaFoldDB" id="A0A0C3PM62"/>
<dbReference type="Proteomes" id="UP000054217">
    <property type="component" value="Unassembled WGS sequence"/>
</dbReference>
<evidence type="ECO:0000313" key="3">
    <source>
        <dbReference type="Proteomes" id="UP000054217"/>
    </source>
</evidence>